<protein>
    <recommendedName>
        <fullName evidence="7">EF-hand domain-containing protein</fullName>
    </recommendedName>
</protein>
<sequence length="365" mass="42163">MRECMNVIRPTQNKKARNNHNSGCNYSCDPNVELMAHLSLDSSRQMPQRQEDRSPETHRNSFDSFESYDIADILAMELFDPLPIIQPIPPTYVAPPIQDYMTVNDPNNVTPYDLNNVTPFDQQQQNMNIDPNFYGINIHSNQFVLTTSPPIDKALPTIVSPLLQSNLFDMPSRPKPPSFTDGPQYFEASPYFRVSFESVDVDDSHFITFEELTVFLVNSDGSCFTNEAVMMIMGMFDKNYMIDVNEFPEMLTFIKNWDSYFKHLDSDQTGTLDFREMNAAIKFLGLVSLSDTFITELIQKYVRPDDKRIHFDNFIVACVTLCRYEEGHRYMKRLFGNVGFNTDLERLAPFIKCKPIVQPCAYKKD</sequence>
<dbReference type="InterPro" id="IPR002048">
    <property type="entry name" value="EF_hand_dom"/>
</dbReference>
<keyword evidence="5" id="KW-0106">Calcium</keyword>
<proteinExistence type="predicted"/>
<dbReference type="PROSITE" id="PS50222">
    <property type="entry name" value="EF_HAND_2"/>
    <property type="match status" value="2"/>
</dbReference>
<dbReference type="PROSITE" id="PS00018">
    <property type="entry name" value="EF_HAND_1"/>
    <property type="match status" value="2"/>
</dbReference>
<comment type="caution">
    <text evidence="8">The sequence shown here is derived from an EMBL/GenBank/DDBJ whole genome shotgun (WGS) entry which is preliminary data.</text>
</comment>
<evidence type="ECO:0000256" key="5">
    <source>
        <dbReference type="ARBA" id="ARBA00022837"/>
    </source>
</evidence>
<reference evidence="8 9" key="1">
    <citation type="submission" date="2024-04" db="EMBL/GenBank/DDBJ databases">
        <title>genome sequences of Mucor flavus KT1a and Helicostylum pulchrum KT1b strains isolated from the surface of a dry-aged beef.</title>
        <authorList>
            <person name="Toyotome T."/>
            <person name="Hosono M."/>
            <person name="Torimaru M."/>
            <person name="Fukuda K."/>
            <person name="Mikami N."/>
        </authorList>
    </citation>
    <scope>NUCLEOTIDE SEQUENCE [LARGE SCALE GENOMIC DNA]</scope>
    <source>
        <strain evidence="8 9">KT1a</strain>
    </source>
</reference>
<dbReference type="EMBL" id="BAABUK010000015">
    <property type="protein sequence ID" value="GAA5813135.1"/>
    <property type="molecule type" value="Genomic_DNA"/>
</dbReference>
<evidence type="ECO:0000256" key="3">
    <source>
        <dbReference type="ARBA" id="ARBA00022723"/>
    </source>
</evidence>
<evidence type="ECO:0000259" key="7">
    <source>
        <dbReference type="PROSITE" id="PS50222"/>
    </source>
</evidence>
<keyword evidence="9" id="KW-1185">Reference proteome</keyword>
<evidence type="ECO:0000313" key="8">
    <source>
        <dbReference type="EMBL" id="GAA5813135.1"/>
    </source>
</evidence>
<evidence type="ECO:0000256" key="4">
    <source>
        <dbReference type="ARBA" id="ARBA00022737"/>
    </source>
</evidence>
<comment type="subcellular location">
    <subcellularLocation>
        <location evidence="1">Cytoplasm</location>
    </subcellularLocation>
</comment>
<feature type="domain" description="EF-hand" evidence="7">
    <location>
        <begin position="252"/>
        <end position="287"/>
    </location>
</feature>
<accession>A0ABP9Z202</accession>
<evidence type="ECO:0000256" key="2">
    <source>
        <dbReference type="ARBA" id="ARBA00022490"/>
    </source>
</evidence>
<dbReference type="InterPro" id="IPR011992">
    <property type="entry name" value="EF-hand-dom_pair"/>
</dbReference>
<evidence type="ECO:0000256" key="1">
    <source>
        <dbReference type="ARBA" id="ARBA00004496"/>
    </source>
</evidence>
<dbReference type="InterPro" id="IPR051426">
    <property type="entry name" value="Peflin/Sorcin_CaBP"/>
</dbReference>
<keyword evidence="2" id="KW-0963">Cytoplasm</keyword>
<dbReference type="Proteomes" id="UP001473302">
    <property type="component" value="Unassembled WGS sequence"/>
</dbReference>
<dbReference type="PANTHER" id="PTHR46212">
    <property type="entry name" value="PEFLIN"/>
    <property type="match status" value="1"/>
</dbReference>
<name>A0ABP9Z202_9FUNG</name>
<organism evidence="8 9">
    <name type="scientific">Mucor flavus</name>
    <dbReference type="NCBI Taxonomy" id="439312"/>
    <lineage>
        <taxon>Eukaryota</taxon>
        <taxon>Fungi</taxon>
        <taxon>Fungi incertae sedis</taxon>
        <taxon>Mucoromycota</taxon>
        <taxon>Mucoromycotina</taxon>
        <taxon>Mucoromycetes</taxon>
        <taxon>Mucorales</taxon>
        <taxon>Mucorineae</taxon>
        <taxon>Mucoraceae</taxon>
        <taxon>Mucor</taxon>
    </lineage>
</organism>
<evidence type="ECO:0000256" key="6">
    <source>
        <dbReference type="SAM" id="MobiDB-lite"/>
    </source>
</evidence>
<evidence type="ECO:0000313" key="9">
    <source>
        <dbReference type="Proteomes" id="UP001473302"/>
    </source>
</evidence>
<dbReference type="InterPro" id="IPR018247">
    <property type="entry name" value="EF_Hand_1_Ca_BS"/>
</dbReference>
<dbReference type="Gene3D" id="1.10.238.10">
    <property type="entry name" value="EF-hand"/>
    <property type="match status" value="1"/>
</dbReference>
<feature type="compositionally biased region" description="Basic and acidic residues" evidence="6">
    <location>
        <begin position="49"/>
        <end position="61"/>
    </location>
</feature>
<feature type="region of interest" description="Disordered" evidence="6">
    <location>
        <begin position="1"/>
        <end position="24"/>
    </location>
</feature>
<dbReference type="SMART" id="SM00054">
    <property type="entry name" value="EFh"/>
    <property type="match status" value="2"/>
</dbReference>
<dbReference type="PANTHER" id="PTHR46212:SF3">
    <property type="entry name" value="GH27120P"/>
    <property type="match status" value="1"/>
</dbReference>
<gene>
    <name evidence="8" type="ORF">MFLAVUS_006605</name>
</gene>
<feature type="domain" description="EF-hand" evidence="7">
    <location>
        <begin position="187"/>
        <end position="222"/>
    </location>
</feature>
<feature type="region of interest" description="Disordered" evidence="6">
    <location>
        <begin position="41"/>
        <end position="62"/>
    </location>
</feature>
<keyword evidence="4" id="KW-0677">Repeat</keyword>
<keyword evidence="3" id="KW-0479">Metal-binding</keyword>
<dbReference type="SUPFAM" id="SSF47473">
    <property type="entry name" value="EF-hand"/>
    <property type="match status" value="1"/>
</dbReference>